<dbReference type="SUPFAM" id="SSF47413">
    <property type="entry name" value="lambda repressor-like DNA-binding domains"/>
    <property type="match status" value="1"/>
</dbReference>
<evidence type="ECO:0000256" key="1">
    <source>
        <dbReference type="ARBA" id="ARBA00007227"/>
    </source>
</evidence>
<dbReference type="OrthoDB" id="1123084at2"/>
<keyword evidence="2" id="KW-0805">Transcription regulation</keyword>
<evidence type="ECO:0000313" key="7">
    <source>
        <dbReference type="EMBL" id="SFZ86720.1"/>
    </source>
</evidence>
<feature type="domain" description="HTH cro/C1-type" evidence="6">
    <location>
        <begin position="9"/>
        <end position="63"/>
    </location>
</feature>
<dbReference type="Proteomes" id="UP000183447">
    <property type="component" value="Unassembled WGS sequence"/>
</dbReference>
<keyword evidence="4" id="KW-0804">Transcription</keyword>
<dbReference type="Gene3D" id="1.10.260.40">
    <property type="entry name" value="lambda repressor-like DNA-binding domains"/>
    <property type="match status" value="1"/>
</dbReference>
<organism evidence="7 8">
    <name type="scientific">Devosia enhydra</name>
    <dbReference type="NCBI Taxonomy" id="665118"/>
    <lineage>
        <taxon>Bacteria</taxon>
        <taxon>Pseudomonadati</taxon>
        <taxon>Pseudomonadota</taxon>
        <taxon>Alphaproteobacteria</taxon>
        <taxon>Hyphomicrobiales</taxon>
        <taxon>Devosiaceae</taxon>
        <taxon>Devosia</taxon>
    </lineage>
</organism>
<dbReference type="InterPro" id="IPR010982">
    <property type="entry name" value="Lambda_DNA-bd_dom_sf"/>
</dbReference>
<dbReference type="Pfam" id="PF01381">
    <property type="entry name" value="HTH_3"/>
    <property type="match status" value="1"/>
</dbReference>
<comment type="similarity">
    <text evidence="1">Belongs to the short-chain fatty acyl-CoA assimilation regulator (ScfR) family.</text>
</comment>
<dbReference type="PANTHER" id="PTHR46797">
    <property type="entry name" value="HTH-TYPE TRANSCRIPTIONAL REGULATOR"/>
    <property type="match status" value="1"/>
</dbReference>
<evidence type="ECO:0000313" key="8">
    <source>
        <dbReference type="Proteomes" id="UP000183447"/>
    </source>
</evidence>
<proteinExistence type="inferred from homology"/>
<dbReference type="AlphaFoldDB" id="A0A1K2I320"/>
<name>A0A1K2I320_9HYPH</name>
<evidence type="ECO:0000256" key="5">
    <source>
        <dbReference type="SAM" id="MobiDB-lite"/>
    </source>
</evidence>
<keyword evidence="8" id="KW-1185">Reference proteome</keyword>
<dbReference type="GO" id="GO:0005829">
    <property type="term" value="C:cytosol"/>
    <property type="evidence" value="ECO:0007669"/>
    <property type="project" value="TreeGrafter"/>
</dbReference>
<dbReference type="PROSITE" id="PS50943">
    <property type="entry name" value="HTH_CROC1"/>
    <property type="match status" value="1"/>
</dbReference>
<dbReference type="GO" id="GO:0003700">
    <property type="term" value="F:DNA-binding transcription factor activity"/>
    <property type="evidence" value="ECO:0007669"/>
    <property type="project" value="TreeGrafter"/>
</dbReference>
<evidence type="ECO:0000256" key="3">
    <source>
        <dbReference type="ARBA" id="ARBA00023125"/>
    </source>
</evidence>
<dbReference type="CDD" id="cd00093">
    <property type="entry name" value="HTH_XRE"/>
    <property type="match status" value="1"/>
</dbReference>
<dbReference type="STRING" id="665118.SAMN02983003_3914"/>
<dbReference type="PANTHER" id="PTHR46797:SF23">
    <property type="entry name" value="HTH-TYPE TRANSCRIPTIONAL REGULATOR SUTR"/>
    <property type="match status" value="1"/>
</dbReference>
<dbReference type="SMART" id="SM00530">
    <property type="entry name" value="HTH_XRE"/>
    <property type="match status" value="1"/>
</dbReference>
<evidence type="ECO:0000259" key="6">
    <source>
        <dbReference type="PROSITE" id="PS50943"/>
    </source>
</evidence>
<dbReference type="InterPro" id="IPR050807">
    <property type="entry name" value="TransReg_Diox_bact_type"/>
</dbReference>
<protein>
    <recommendedName>
        <fullName evidence="6">HTH cro/C1-type domain-containing protein</fullName>
    </recommendedName>
</protein>
<feature type="region of interest" description="Disordered" evidence="5">
    <location>
        <begin position="508"/>
        <end position="528"/>
    </location>
</feature>
<evidence type="ECO:0000256" key="2">
    <source>
        <dbReference type="ARBA" id="ARBA00023015"/>
    </source>
</evidence>
<dbReference type="RefSeq" id="WP_072346654.1">
    <property type="nucleotide sequence ID" value="NZ_FPKU01000004.1"/>
</dbReference>
<dbReference type="EMBL" id="FPKU01000004">
    <property type="protein sequence ID" value="SFZ86720.1"/>
    <property type="molecule type" value="Genomic_DNA"/>
</dbReference>
<reference evidence="7 8" key="1">
    <citation type="submission" date="2016-11" db="EMBL/GenBank/DDBJ databases">
        <authorList>
            <person name="Jaros S."/>
            <person name="Januszkiewicz K."/>
            <person name="Wedrychowicz H."/>
        </authorList>
    </citation>
    <scope>NUCLEOTIDE SEQUENCE [LARGE SCALE GENOMIC DNA]</scope>
    <source>
        <strain evidence="7 8">ATCC 23634</strain>
    </source>
</reference>
<dbReference type="InterPro" id="IPR018653">
    <property type="entry name" value="ScfR_C"/>
</dbReference>
<keyword evidence="3" id="KW-0238">DNA-binding</keyword>
<gene>
    <name evidence="7" type="ORF">SAMN02983003_3914</name>
</gene>
<dbReference type="Pfam" id="PF06114">
    <property type="entry name" value="Peptidase_M78"/>
    <property type="match status" value="1"/>
</dbReference>
<sequence>MRAPMGIRISSRRKGLGLSQAGLARTVGISASYLNLIEANKRQVGGALLQRIAAALDLDLDELTGEAEHRLLHEVVEAFADPVLAGSGAGPEAARDLVATRPDIAQVVARLHRAHDAAMDSVASYADRLRADPLLSQLLHRILSGITAIRSGAEILETVPDLSEDERQRFVATIAREARGLGAVAQNLIGQFDQTSNAADFASARRAVDDMIFAQGNYFPGLEAVAEGLRARIATADGGLAEAAMVDRLASIHGVMVERVAEGRNGRAFGFDATRRALWFRNTVTQSTRRFQMVQLLAELEEAAVLDAESQRPGLGSALATGGARRYLAAYLAGATLFPYERFLADAQAVRYDIDALAERFGASFEQIAHRLVTLRRPGRSGLPFGFLRADPAGRLSKHFPLPGLLLPNSGHACPLWAIYAAFRSPGQVVRQVARFADGSRFLFVAKAVSRRSAGFADQALPHSILIVTDILHADETVYGDGLDLGDTRLDMPVGPTCRLCTRTECPSRQEAPWAPGGERVPPSLVAG</sequence>
<dbReference type="Pfam" id="PF09856">
    <property type="entry name" value="ScfRs"/>
    <property type="match status" value="1"/>
</dbReference>
<accession>A0A1K2I320</accession>
<dbReference type="InterPro" id="IPR001387">
    <property type="entry name" value="Cro/C1-type_HTH"/>
</dbReference>
<dbReference type="InterPro" id="IPR010359">
    <property type="entry name" value="IrrE_HExxH"/>
</dbReference>
<dbReference type="GO" id="GO:0003677">
    <property type="term" value="F:DNA binding"/>
    <property type="evidence" value="ECO:0007669"/>
    <property type="project" value="UniProtKB-KW"/>
</dbReference>
<evidence type="ECO:0000256" key="4">
    <source>
        <dbReference type="ARBA" id="ARBA00023163"/>
    </source>
</evidence>